<dbReference type="STRING" id="561184.SAMN05216376_11587"/>
<evidence type="ECO:0000313" key="3">
    <source>
        <dbReference type="Proteomes" id="UP000030960"/>
    </source>
</evidence>
<dbReference type="RefSeq" id="WP_043144653.1">
    <property type="nucleotide sequence ID" value="NZ_AP022337.1"/>
</dbReference>
<name>A0A0B3S467_9RHOB</name>
<feature type="compositionally biased region" description="Basic and acidic residues" evidence="1">
    <location>
        <begin position="100"/>
        <end position="119"/>
    </location>
</feature>
<feature type="region of interest" description="Disordered" evidence="1">
    <location>
        <begin position="1"/>
        <end position="22"/>
    </location>
</feature>
<keyword evidence="3" id="KW-1185">Reference proteome</keyword>
<feature type="compositionally biased region" description="Basic and acidic residues" evidence="1">
    <location>
        <begin position="1"/>
        <end position="21"/>
    </location>
</feature>
<comment type="caution">
    <text evidence="2">The sequence shown here is derived from an EMBL/GenBank/DDBJ whole genome shotgun (WGS) entry which is preliminary data.</text>
</comment>
<dbReference type="AlphaFoldDB" id="A0A0B3S467"/>
<gene>
    <name evidence="2" type="ORF">OA50_03971</name>
</gene>
<protein>
    <submittedName>
        <fullName evidence="2">Uncharacterized protein</fullName>
    </submittedName>
</protein>
<accession>A0A0B3S467</accession>
<evidence type="ECO:0000256" key="1">
    <source>
        <dbReference type="SAM" id="MobiDB-lite"/>
    </source>
</evidence>
<sequence>MTRKTQDRKPSRSTEKKDAVRDAGALALRAGAGGPAGLISQALGVARRHPALALAATALAGYAAGRRAQRRGTLAPPRDTKVRDAWAPQNSGARGPHPPAQDHRNLLTRMQLEDRNERS</sequence>
<dbReference type="EMBL" id="JSUQ01000017">
    <property type="protein sequence ID" value="KHQ51476.1"/>
    <property type="molecule type" value="Genomic_DNA"/>
</dbReference>
<evidence type="ECO:0000313" key="2">
    <source>
        <dbReference type="EMBL" id="KHQ51476.1"/>
    </source>
</evidence>
<reference evidence="2 3" key="1">
    <citation type="submission" date="2014-10" db="EMBL/GenBank/DDBJ databases">
        <title>Genome sequence of Ponticoccus sp. strain UMTAT08 isolated from clonal culture of toxic dinoflagellate Alexandrium tamiyavanichii.</title>
        <authorList>
            <person name="Gan H.Y."/>
            <person name="Muhd D.-D."/>
            <person name="Mohd Noor M.E."/>
            <person name="Yeong Y.S."/>
            <person name="Usup G."/>
        </authorList>
    </citation>
    <scope>NUCLEOTIDE SEQUENCE [LARGE SCALE GENOMIC DNA]</scope>
    <source>
        <strain evidence="2 3">UMTAT08</strain>
    </source>
</reference>
<feature type="region of interest" description="Disordered" evidence="1">
    <location>
        <begin position="65"/>
        <end position="119"/>
    </location>
</feature>
<proteinExistence type="predicted"/>
<dbReference type="Proteomes" id="UP000030960">
    <property type="component" value="Unassembled WGS sequence"/>
</dbReference>
<organism evidence="2 3">
    <name type="scientific">Mameliella alba</name>
    <dbReference type="NCBI Taxonomy" id="561184"/>
    <lineage>
        <taxon>Bacteria</taxon>
        <taxon>Pseudomonadati</taxon>
        <taxon>Pseudomonadota</taxon>
        <taxon>Alphaproteobacteria</taxon>
        <taxon>Rhodobacterales</taxon>
        <taxon>Roseobacteraceae</taxon>
        <taxon>Mameliella</taxon>
    </lineage>
</organism>
<feature type="compositionally biased region" description="Low complexity" evidence="1">
    <location>
        <begin position="65"/>
        <end position="75"/>
    </location>
</feature>